<sequence>MNISRRMERRNCCFSEGFFNRPSISFSCGRPKLEKHLSKSKSHQSQTSQPHDTNEDCFVLKVTKVHVDIKFESASLLTYHIRDTYH</sequence>
<evidence type="ECO:0000313" key="2">
    <source>
        <dbReference type="Proteomes" id="UP001054837"/>
    </source>
</evidence>
<dbReference type="AlphaFoldDB" id="A0AAV4QZL3"/>
<organism evidence="1 2">
    <name type="scientific">Caerostris darwini</name>
    <dbReference type="NCBI Taxonomy" id="1538125"/>
    <lineage>
        <taxon>Eukaryota</taxon>
        <taxon>Metazoa</taxon>
        <taxon>Ecdysozoa</taxon>
        <taxon>Arthropoda</taxon>
        <taxon>Chelicerata</taxon>
        <taxon>Arachnida</taxon>
        <taxon>Araneae</taxon>
        <taxon>Araneomorphae</taxon>
        <taxon>Entelegynae</taxon>
        <taxon>Araneoidea</taxon>
        <taxon>Araneidae</taxon>
        <taxon>Caerostris</taxon>
    </lineage>
</organism>
<proteinExistence type="predicted"/>
<gene>
    <name evidence="1" type="ORF">CDAR_114831</name>
</gene>
<comment type="caution">
    <text evidence="1">The sequence shown here is derived from an EMBL/GenBank/DDBJ whole genome shotgun (WGS) entry which is preliminary data.</text>
</comment>
<protein>
    <submittedName>
        <fullName evidence="1">Uncharacterized protein</fullName>
    </submittedName>
</protein>
<keyword evidence="2" id="KW-1185">Reference proteome</keyword>
<accession>A0AAV4QZL3</accession>
<name>A0AAV4QZL3_9ARAC</name>
<evidence type="ECO:0000313" key="1">
    <source>
        <dbReference type="EMBL" id="GIY14266.1"/>
    </source>
</evidence>
<dbReference type="Proteomes" id="UP001054837">
    <property type="component" value="Unassembled WGS sequence"/>
</dbReference>
<reference evidence="1 2" key="1">
    <citation type="submission" date="2021-06" db="EMBL/GenBank/DDBJ databases">
        <title>Caerostris darwini draft genome.</title>
        <authorList>
            <person name="Kono N."/>
            <person name="Arakawa K."/>
        </authorList>
    </citation>
    <scope>NUCLEOTIDE SEQUENCE [LARGE SCALE GENOMIC DNA]</scope>
</reference>
<dbReference type="EMBL" id="BPLQ01005341">
    <property type="protein sequence ID" value="GIY14266.1"/>
    <property type="molecule type" value="Genomic_DNA"/>
</dbReference>